<name>A0A2V1ANZ1_9ASCO</name>
<evidence type="ECO:0000256" key="1">
    <source>
        <dbReference type="ARBA" id="ARBA00004141"/>
    </source>
</evidence>
<feature type="transmembrane region" description="Helical" evidence="7">
    <location>
        <begin position="57"/>
        <end position="75"/>
    </location>
</feature>
<sequence>MSVPDSKINAAADNISAGATGASSSAAGTSNTSSSSPSSTGTGPKKDLAATVQTLQFAWYIGHVITVVSTIFYALTYVKVFPSSYKFWYSLALIGVIESFGVLLFQTVKKHGFNAKLLAEDNAQYLFLGVLLFIAPPHVLLTLLVFFLFSTFHVLSYTKHFILPALDIPETHPLSKKIGDFVAANNNKSIQLAALLEVVTLAWLFVRVITFRKRSLTPFLAYSIFIKLRYEKSAFTRNYFKQAEIRVENVVNGSGNPAIKDAWLKAKGVFHQVGSIHFFHDHTKDKSI</sequence>
<dbReference type="InterPro" id="IPR005344">
    <property type="entry name" value="TMEM33/Pom33"/>
</dbReference>
<dbReference type="Pfam" id="PF03661">
    <property type="entry name" value="TMEM33_Pom33"/>
    <property type="match status" value="1"/>
</dbReference>
<feature type="transmembrane region" description="Helical" evidence="7">
    <location>
        <begin position="190"/>
        <end position="209"/>
    </location>
</feature>
<evidence type="ECO:0000313" key="9">
    <source>
        <dbReference type="Proteomes" id="UP000244309"/>
    </source>
</evidence>
<evidence type="ECO:0000313" key="8">
    <source>
        <dbReference type="EMBL" id="PVH19568.1"/>
    </source>
</evidence>
<dbReference type="AlphaFoldDB" id="A0A2V1ANZ1"/>
<evidence type="ECO:0000256" key="3">
    <source>
        <dbReference type="ARBA" id="ARBA00022692"/>
    </source>
</evidence>
<feature type="region of interest" description="Disordered" evidence="6">
    <location>
        <begin position="18"/>
        <end position="44"/>
    </location>
</feature>
<feature type="compositionally biased region" description="Low complexity" evidence="6">
    <location>
        <begin position="18"/>
        <end position="43"/>
    </location>
</feature>
<evidence type="ECO:0000256" key="7">
    <source>
        <dbReference type="SAM" id="Phobius"/>
    </source>
</evidence>
<dbReference type="GO" id="GO:0016020">
    <property type="term" value="C:membrane"/>
    <property type="evidence" value="ECO:0007669"/>
    <property type="project" value="UniProtKB-SubCell"/>
</dbReference>
<dbReference type="EMBL" id="PKFO01000002">
    <property type="protein sequence ID" value="PVH19568.1"/>
    <property type="molecule type" value="Genomic_DNA"/>
</dbReference>
<dbReference type="GO" id="GO:0071786">
    <property type="term" value="P:endoplasmic reticulum tubular network organization"/>
    <property type="evidence" value="ECO:0007669"/>
    <property type="project" value="TreeGrafter"/>
</dbReference>
<evidence type="ECO:0000256" key="4">
    <source>
        <dbReference type="ARBA" id="ARBA00022989"/>
    </source>
</evidence>
<comment type="caution">
    <text evidence="8">The sequence shown here is derived from an EMBL/GenBank/DDBJ whole genome shotgun (WGS) entry which is preliminary data.</text>
</comment>
<dbReference type="STRING" id="45357.A0A2V1ANZ1"/>
<dbReference type="GeneID" id="37008745"/>
<dbReference type="GO" id="GO:0005783">
    <property type="term" value="C:endoplasmic reticulum"/>
    <property type="evidence" value="ECO:0007669"/>
    <property type="project" value="TreeGrafter"/>
</dbReference>
<protein>
    <recommendedName>
        <fullName evidence="10">Nucleoporin POM33</fullName>
    </recommendedName>
</protein>
<evidence type="ECO:0008006" key="10">
    <source>
        <dbReference type="Google" id="ProtNLM"/>
    </source>
</evidence>
<reference evidence="8 9" key="1">
    <citation type="submission" date="2017-12" db="EMBL/GenBank/DDBJ databases">
        <title>Genome Sequence of a Multidrug-Resistant Candida haemulonii Isolate from a Patient with Chronic Leg Ulcers in Israel.</title>
        <authorList>
            <person name="Chow N.A."/>
            <person name="Gade L."/>
            <person name="Batra D."/>
            <person name="Rowe L.A."/>
            <person name="Ben-Ami R."/>
            <person name="Loparev V.N."/>
            <person name="Litvintseva A.P."/>
        </authorList>
    </citation>
    <scope>NUCLEOTIDE SEQUENCE [LARGE SCALE GENOMIC DNA]</scope>
    <source>
        <strain evidence="8 9">B11899</strain>
    </source>
</reference>
<evidence type="ECO:0000256" key="2">
    <source>
        <dbReference type="ARBA" id="ARBA00007322"/>
    </source>
</evidence>
<dbReference type="GO" id="GO:0061024">
    <property type="term" value="P:membrane organization"/>
    <property type="evidence" value="ECO:0007669"/>
    <property type="project" value="TreeGrafter"/>
</dbReference>
<gene>
    <name evidence="8" type="ORF">CXQ85_003414</name>
</gene>
<dbReference type="VEuPathDB" id="FungiDB:CXQ85_003414"/>
<dbReference type="OrthoDB" id="5581259at2759"/>
<accession>A0A2V1ANZ1</accession>
<evidence type="ECO:0000256" key="6">
    <source>
        <dbReference type="SAM" id="MobiDB-lite"/>
    </source>
</evidence>
<proteinExistence type="inferred from homology"/>
<keyword evidence="4 7" id="KW-1133">Transmembrane helix</keyword>
<dbReference type="InterPro" id="IPR051645">
    <property type="entry name" value="PER33/POM33_regulator"/>
</dbReference>
<comment type="subcellular location">
    <subcellularLocation>
        <location evidence="1">Membrane</location>
        <topology evidence="1">Multi-pass membrane protein</topology>
    </subcellularLocation>
</comment>
<keyword evidence="9" id="KW-1185">Reference proteome</keyword>
<dbReference type="Proteomes" id="UP000244309">
    <property type="component" value="Unassembled WGS sequence"/>
</dbReference>
<dbReference type="RefSeq" id="XP_025340508.1">
    <property type="nucleotide sequence ID" value="XM_025487060.1"/>
</dbReference>
<dbReference type="PANTHER" id="PTHR12703">
    <property type="entry name" value="TRANSMEMBRANE PROTEIN 33"/>
    <property type="match status" value="1"/>
</dbReference>
<comment type="similarity">
    <text evidence="2">Belongs to the PER33/POM33 family.</text>
</comment>
<keyword evidence="3 7" id="KW-0812">Transmembrane</keyword>
<evidence type="ECO:0000256" key="5">
    <source>
        <dbReference type="ARBA" id="ARBA00023136"/>
    </source>
</evidence>
<feature type="transmembrane region" description="Helical" evidence="7">
    <location>
        <begin position="87"/>
        <end position="105"/>
    </location>
</feature>
<feature type="transmembrane region" description="Helical" evidence="7">
    <location>
        <begin position="125"/>
        <end position="149"/>
    </location>
</feature>
<organism evidence="8 9">
    <name type="scientific">Candidozyma haemuli</name>
    <dbReference type="NCBI Taxonomy" id="45357"/>
    <lineage>
        <taxon>Eukaryota</taxon>
        <taxon>Fungi</taxon>
        <taxon>Dikarya</taxon>
        <taxon>Ascomycota</taxon>
        <taxon>Saccharomycotina</taxon>
        <taxon>Pichiomycetes</taxon>
        <taxon>Metschnikowiaceae</taxon>
        <taxon>Candidozyma</taxon>
    </lineage>
</organism>
<keyword evidence="5 7" id="KW-0472">Membrane</keyword>
<dbReference type="PANTHER" id="PTHR12703:SF4">
    <property type="entry name" value="TRANSMEMBRANE PROTEIN 33"/>
    <property type="match status" value="1"/>
</dbReference>